<evidence type="ECO:0000313" key="2">
    <source>
        <dbReference type="Proteomes" id="UP000325286"/>
    </source>
</evidence>
<keyword evidence="2" id="KW-1185">Reference proteome</keyword>
<dbReference type="Proteomes" id="UP000325286">
    <property type="component" value="Chromosome"/>
</dbReference>
<dbReference type="AlphaFoldDB" id="A0A5B9QKX7"/>
<organism evidence="1 2">
    <name type="scientific">Roseimaritima ulvae</name>
    <dbReference type="NCBI Taxonomy" id="980254"/>
    <lineage>
        <taxon>Bacteria</taxon>
        <taxon>Pseudomonadati</taxon>
        <taxon>Planctomycetota</taxon>
        <taxon>Planctomycetia</taxon>
        <taxon>Pirellulales</taxon>
        <taxon>Pirellulaceae</taxon>
        <taxon>Roseimaritima</taxon>
    </lineage>
</organism>
<evidence type="ECO:0000313" key="1">
    <source>
        <dbReference type="EMBL" id="QEG38649.1"/>
    </source>
</evidence>
<accession>A0A5B9QKX7</accession>
<proteinExistence type="predicted"/>
<dbReference type="EMBL" id="CP042914">
    <property type="protein sequence ID" value="QEG38649.1"/>
    <property type="molecule type" value="Genomic_DNA"/>
</dbReference>
<sequence length="56" mass="6471">MVLRRYTKLPKPLVDACGGCRHVLYRKIEHGQQLLRNDCSDATEQLFDDEPLIIDS</sequence>
<reference evidence="1 2" key="1">
    <citation type="submission" date="2019-08" db="EMBL/GenBank/DDBJ databases">
        <title>Deep-cultivation of Planctomycetes and their phenomic and genomic characterization uncovers novel biology.</title>
        <authorList>
            <person name="Wiegand S."/>
            <person name="Jogler M."/>
            <person name="Boedeker C."/>
            <person name="Pinto D."/>
            <person name="Vollmers J."/>
            <person name="Rivas-Marin E."/>
            <person name="Kohn T."/>
            <person name="Peeters S.H."/>
            <person name="Heuer A."/>
            <person name="Rast P."/>
            <person name="Oberbeckmann S."/>
            <person name="Bunk B."/>
            <person name="Jeske O."/>
            <person name="Meyerdierks A."/>
            <person name="Storesund J.E."/>
            <person name="Kallscheuer N."/>
            <person name="Luecker S."/>
            <person name="Lage O.M."/>
            <person name="Pohl T."/>
            <person name="Merkel B.J."/>
            <person name="Hornburger P."/>
            <person name="Mueller R.-W."/>
            <person name="Bruemmer F."/>
            <person name="Labrenz M."/>
            <person name="Spormann A.M."/>
            <person name="Op den Camp H."/>
            <person name="Overmann J."/>
            <person name="Amann R."/>
            <person name="Jetten M.S.M."/>
            <person name="Mascher T."/>
            <person name="Medema M.H."/>
            <person name="Devos D.P."/>
            <person name="Kaster A.-K."/>
            <person name="Ovreas L."/>
            <person name="Rohde M."/>
            <person name="Galperin M.Y."/>
            <person name="Jogler C."/>
        </authorList>
    </citation>
    <scope>NUCLEOTIDE SEQUENCE [LARGE SCALE GENOMIC DNA]</scope>
    <source>
        <strain evidence="1 2">UC8</strain>
    </source>
</reference>
<name>A0A5B9QKX7_9BACT</name>
<protein>
    <submittedName>
        <fullName evidence="1">Uncharacterized protein</fullName>
    </submittedName>
</protein>
<gene>
    <name evidence="1" type="ORF">UC8_06070</name>
</gene>
<dbReference type="KEGG" id="rul:UC8_06070"/>